<evidence type="ECO:0000256" key="2">
    <source>
        <dbReference type="SAM" id="SignalP"/>
    </source>
</evidence>
<evidence type="ECO:0000256" key="1">
    <source>
        <dbReference type="SAM" id="MobiDB-lite"/>
    </source>
</evidence>
<dbReference type="Proteomes" id="UP001250698">
    <property type="component" value="Unassembled WGS sequence"/>
</dbReference>
<keyword evidence="4" id="KW-1185">Reference proteome</keyword>
<keyword evidence="2" id="KW-0732">Signal</keyword>
<feature type="region of interest" description="Disordered" evidence="1">
    <location>
        <begin position="21"/>
        <end position="106"/>
    </location>
</feature>
<evidence type="ECO:0008006" key="5">
    <source>
        <dbReference type="Google" id="ProtNLM"/>
    </source>
</evidence>
<gene>
    <name evidence="3" type="ORF">ROI90_12325</name>
</gene>
<organism evidence="3 4">
    <name type="scientific">Hymenobacter endophyticus</name>
    <dbReference type="NCBI Taxonomy" id="3076335"/>
    <lineage>
        <taxon>Bacteria</taxon>
        <taxon>Pseudomonadati</taxon>
        <taxon>Bacteroidota</taxon>
        <taxon>Cytophagia</taxon>
        <taxon>Cytophagales</taxon>
        <taxon>Hymenobacteraceae</taxon>
        <taxon>Hymenobacter</taxon>
    </lineage>
</organism>
<dbReference type="EMBL" id="JAWDJT010000007">
    <property type="protein sequence ID" value="MDU0371186.1"/>
    <property type="molecule type" value="Genomic_DNA"/>
</dbReference>
<dbReference type="RefSeq" id="WP_315998652.1">
    <property type="nucleotide sequence ID" value="NZ_JAWDJT010000007.1"/>
</dbReference>
<evidence type="ECO:0000313" key="3">
    <source>
        <dbReference type="EMBL" id="MDU0371186.1"/>
    </source>
</evidence>
<name>A0ABU3TIJ1_9BACT</name>
<feature type="signal peptide" evidence="2">
    <location>
        <begin position="1"/>
        <end position="18"/>
    </location>
</feature>
<dbReference type="PROSITE" id="PS51257">
    <property type="entry name" value="PROKAR_LIPOPROTEIN"/>
    <property type="match status" value="1"/>
</dbReference>
<sequence>MKRLFSLTLAAGLATALAACDYNNTPGKDPQASQDFTDAPKARATETDLDSISGEQVVTQPAGTGSPADQKTSADAGLNASPGNPNSPANTMPENSTEARGSAREE</sequence>
<accession>A0ABU3TIJ1</accession>
<feature type="compositionally biased region" description="Polar residues" evidence="1">
    <location>
        <begin position="53"/>
        <end position="73"/>
    </location>
</feature>
<feature type="chain" id="PRO_5047337186" description="Lipoprotein" evidence="2">
    <location>
        <begin position="19"/>
        <end position="106"/>
    </location>
</feature>
<feature type="compositionally biased region" description="Low complexity" evidence="1">
    <location>
        <begin position="79"/>
        <end position="90"/>
    </location>
</feature>
<proteinExistence type="predicted"/>
<comment type="caution">
    <text evidence="3">The sequence shown here is derived from an EMBL/GenBank/DDBJ whole genome shotgun (WGS) entry which is preliminary data.</text>
</comment>
<protein>
    <recommendedName>
        <fullName evidence="5">Lipoprotein</fullName>
    </recommendedName>
</protein>
<feature type="compositionally biased region" description="Polar residues" evidence="1">
    <location>
        <begin position="22"/>
        <end position="36"/>
    </location>
</feature>
<evidence type="ECO:0000313" key="4">
    <source>
        <dbReference type="Proteomes" id="UP001250698"/>
    </source>
</evidence>
<reference evidence="3 4" key="1">
    <citation type="submission" date="2023-10" db="EMBL/GenBank/DDBJ databases">
        <title>Hymenobacter endophyticus sp. nov., an isolate from the leaf tissues of wheat.</title>
        <authorList>
            <person name="Dai Y."/>
        </authorList>
    </citation>
    <scope>NUCLEOTIDE SEQUENCE [LARGE SCALE GENOMIC DNA]</scope>
    <source>
        <strain evidence="3 4">ZK17L-C2</strain>
    </source>
</reference>